<proteinExistence type="predicted"/>
<evidence type="ECO:0000313" key="2">
    <source>
        <dbReference type="EMBL" id="MCV7226089.1"/>
    </source>
</evidence>
<organism evidence="2 3">
    <name type="scientific">Mycolicibacterium komossense</name>
    <dbReference type="NCBI Taxonomy" id="1779"/>
    <lineage>
        <taxon>Bacteria</taxon>
        <taxon>Bacillati</taxon>
        <taxon>Actinomycetota</taxon>
        <taxon>Actinomycetes</taxon>
        <taxon>Mycobacteriales</taxon>
        <taxon>Mycobacteriaceae</taxon>
        <taxon>Mycolicibacterium</taxon>
    </lineage>
</organism>
<dbReference type="EMBL" id="JACKTY010000020">
    <property type="protein sequence ID" value="MCV7226089.1"/>
    <property type="molecule type" value="Genomic_DNA"/>
</dbReference>
<evidence type="ECO:0000313" key="3">
    <source>
        <dbReference type="Proteomes" id="UP001526201"/>
    </source>
</evidence>
<reference evidence="2 3" key="1">
    <citation type="journal article" date="2022" name="BMC Genomics">
        <title>Comparative genome analysis of mycobacteria focusing on tRNA and non-coding RNA.</title>
        <authorList>
            <person name="Behra P.R.K."/>
            <person name="Pettersson B.M.F."/>
            <person name="Ramesh M."/>
            <person name="Das S."/>
            <person name="Dasgupta S."/>
            <person name="Kirsebom L.A."/>
        </authorList>
    </citation>
    <scope>NUCLEOTIDE SEQUENCE [LARGE SCALE GENOMIC DNA]</scope>
    <source>
        <strain evidence="2 3">DSM 44078</strain>
    </source>
</reference>
<protein>
    <submittedName>
        <fullName evidence="2">Uncharacterized protein</fullName>
    </submittedName>
</protein>
<evidence type="ECO:0000256" key="1">
    <source>
        <dbReference type="SAM" id="MobiDB-lite"/>
    </source>
</evidence>
<sequence>MALITDRPENLPSGNDLDNVEDPDAPAPKQRTEMYLSGAHVFTLDDVPSGLERFTFMVDVEVYEAGGVRFTGEDGETRVPICKVRRIGDMYLPGTTRPPSKDELAAQQAAAKAQAAREKAAQEEAERAEREKNEPPMFTEDGDPLDPDAPKPPAGDGIVDAEVIEDDEPWPGDVDHQADKPGLSVVGPAFSDGAKS</sequence>
<name>A0ABT3C9E1_9MYCO</name>
<feature type="compositionally biased region" description="Low complexity" evidence="1">
    <location>
        <begin position="105"/>
        <end position="114"/>
    </location>
</feature>
<dbReference type="Proteomes" id="UP001526201">
    <property type="component" value="Unassembled WGS sequence"/>
</dbReference>
<comment type="caution">
    <text evidence="2">The sequence shown here is derived from an EMBL/GenBank/DDBJ whole genome shotgun (WGS) entry which is preliminary data.</text>
</comment>
<accession>A0ABT3C9E1</accession>
<feature type="compositionally biased region" description="Basic and acidic residues" evidence="1">
    <location>
        <begin position="115"/>
        <end position="134"/>
    </location>
</feature>
<feature type="region of interest" description="Disordered" evidence="1">
    <location>
        <begin position="92"/>
        <end position="196"/>
    </location>
</feature>
<dbReference type="RefSeq" id="WP_264066925.1">
    <property type="nucleotide sequence ID" value="NZ_JACKTY010000020.1"/>
</dbReference>
<keyword evidence="3" id="KW-1185">Reference proteome</keyword>
<feature type="region of interest" description="Disordered" evidence="1">
    <location>
        <begin position="1"/>
        <end position="29"/>
    </location>
</feature>
<gene>
    <name evidence="2" type="ORF">H7J73_08595</name>
</gene>